<dbReference type="VEuPathDB" id="FungiDB:EMCG_03830"/>
<evidence type="ECO:0000313" key="4">
    <source>
        <dbReference type="Proteomes" id="UP000226031"/>
    </source>
</evidence>
<organism evidence="3 4">
    <name type="scientific">[Emmonsia] crescens</name>
    <dbReference type="NCBI Taxonomy" id="73230"/>
    <lineage>
        <taxon>Eukaryota</taxon>
        <taxon>Fungi</taxon>
        <taxon>Dikarya</taxon>
        <taxon>Ascomycota</taxon>
        <taxon>Pezizomycotina</taxon>
        <taxon>Eurotiomycetes</taxon>
        <taxon>Eurotiomycetidae</taxon>
        <taxon>Onygenales</taxon>
        <taxon>Ajellomycetaceae</taxon>
        <taxon>Emergomyces</taxon>
    </lineage>
</organism>
<feature type="compositionally biased region" description="Basic and acidic residues" evidence="1">
    <location>
        <begin position="852"/>
        <end position="871"/>
    </location>
</feature>
<dbReference type="Gene3D" id="2.40.50.140">
    <property type="entry name" value="Nucleic acid-binding proteins"/>
    <property type="match status" value="1"/>
</dbReference>
<feature type="compositionally biased region" description="Basic and acidic residues" evidence="1">
    <location>
        <begin position="823"/>
        <end position="834"/>
    </location>
</feature>
<reference evidence="3 4" key="1">
    <citation type="submission" date="2017-10" db="EMBL/GenBank/DDBJ databases">
        <title>Comparative genomics in systemic dimorphic fungi from Ajellomycetaceae.</title>
        <authorList>
            <person name="Munoz J.F."/>
            <person name="Mcewen J.G."/>
            <person name="Clay O.K."/>
            <person name="Cuomo C.A."/>
        </authorList>
    </citation>
    <scope>NUCLEOTIDE SEQUENCE [LARGE SCALE GENOMIC DNA]</scope>
    <source>
        <strain evidence="3 4">UAMH4076</strain>
    </source>
</reference>
<feature type="region of interest" description="Disordered" evidence="1">
    <location>
        <begin position="932"/>
        <end position="975"/>
    </location>
</feature>
<accession>A0A2B7ZG78</accession>
<dbReference type="InterPro" id="IPR011564">
    <property type="entry name" value="Telomer_end-bd_POT1/Cdc13"/>
</dbReference>
<feature type="compositionally biased region" description="Polar residues" evidence="1">
    <location>
        <begin position="272"/>
        <end position="282"/>
    </location>
</feature>
<dbReference type="InterPro" id="IPR012340">
    <property type="entry name" value="NA-bd_OB-fold"/>
</dbReference>
<dbReference type="EMBL" id="PDND01000095">
    <property type="protein sequence ID" value="PGH32361.1"/>
    <property type="molecule type" value="Genomic_DNA"/>
</dbReference>
<feature type="compositionally biased region" description="Basic and acidic residues" evidence="1">
    <location>
        <begin position="580"/>
        <end position="591"/>
    </location>
</feature>
<name>A0A2B7ZG78_9EURO</name>
<feature type="compositionally biased region" description="Acidic residues" evidence="1">
    <location>
        <begin position="592"/>
        <end position="628"/>
    </location>
</feature>
<sequence length="1236" mass="137475">MEPSTPTYGASALASTTPTPLAQLSPSLDDVKERHIRAVVILLWPYSSYTKQFSLLFSEPDFRLRDRRGQVRVSFRDASAEAVAKSQVGIGDTVVLSLDGARWQNRDSEIGTPGKGIDWDLTFSSRLLLEVYRDSELFTTVKVEAPREEQPYIDGIIPATPNRPFSTPQAQTNGEPVDTLATDNWSSPTFSQKFSASFGSHSNLAFNTHEEEDGYIWGKGRKRTKFSRPSSEWVFVDTLPSPPPAVMDAWEYEDLELEEDQQDVTMEEHPSQGDTVPNSQATAHVDDGAQEDEATRISESPKLLLQTESMDSRNPPAGPNILGTFNTTFNNSQTEGSTATFTQNASWDTAHSQQPTITPLSSFGNSFEQEQPLVNHEAAPTRLPPALSPRALIVSSLEMPFADTSHNLPPLRSPPSSQPYVYDTTVAQLTTPKRGVELTVDETGYEVGSKDQAMVNGPEGVHYMPGHRANSIERPSSPTPVVNLDGQKQFDHEITETDHVAPVTSVDKREGDITELHKAERKAALTLPQDLSGQGYRADQNMIDEEDEGEEEIEEYIRGTVGERLEEELEEHVDEKYAELFEEKISRRPTEDLEEELMELEEEMEERMEEEELAEEEREEGMEIYSDDETGRSSSEGSSQLESEEEYDEGSELESEENTLPPRPTYLAIPRAPPEVIVLDSDDEDEGGPVIPSAPQHVEVLSSDVPPAPDDIERTNLSHRDFTPIGLVSHVGLGEDSRLEAADIETEPSLLMQNIASPSLEPASRLDETSQREMMGYMAEAALYTEAEPVAVDGEGEDEARHKSEDLSSYRHASPSFSSGSMSDREPETKHDWSNEVAIDPQLYQPGKRKSPKTDSETRYSVDHGLSHDGAVDVDSWQKPIICLSPDSKGPLATPIKKRQSTDIPSSPPSAEALSTEDELITTQLFRDMEEQARRQNLQEPDLVNEMPLPTPHPPEEEEPRTPEDSSVNDTAKDGIDLRNGKAAEHADAIESSSIFQPNINAIGLRSRLSYFFPLSTLADNFNKMTDTISVVISCSKISQSHKGPREYYTTLHLTDLSMSGITVCAQFFRRTKSSLPIAEKGDIILLRDFKVQSMDHKMMLLSMAASAWAVFRGGSDTDVQMNGSPVEFGQEEQEYVATLRQWYQEEGEQLAEKHEYLTVARGNTETSSSISSATSSSPSRGKGGIFKKYTRPKKPRHRRITIHELRDGRRYAEVGSPADKDMIHELRDGTVYANL</sequence>
<dbReference type="SMART" id="SM00976">
    <property type="entry name" value="Telo_bind"/>
    <property type="match status" value="1"/>
</dbReference>
<feature type="compositionally biased region" description="Basic and acidic residues" evidence="1">
    <location>
        <begin position="799"/>
        <end position="809"/>
    </location>
</feature>
<keyword evidence="4" id="KW-1185">Reference proteome</keyword>
<feature type="region of interest" description="Disordered" evidence="1">
    <location>
        <begin position="258"/>
        <end position="282"/>
    </location>
</feature>
<dbReference type="SUPFAM" id="SSF50249">
    <property type="entry name" value="Nucleic acid-binding proteins"/>
    <property type="match status" value="1"/>
</dbReference>
<comment type="caution">
    <text evidence="3">The sequence shown here is derived from an EMBL/GenBank/DDBJ whole genome shotgun (WGS) entry which is preliminary data.</text>
</comment>
<gene>
    <name evidence="3" type="ORF">GX50_04841</name>
</gene>
<dbReference type="AlphaFoldDB" id="A0A2B7ZG78"/>
<feature type="region of interest" description="Disordered" evidence="1">
    <location>
        <begin position="1163"/>
        <end position="1198"/>
    </location>
</feature>
<dbReference type="GO" id="GO:0003677">
    <property type="term" value="F:DNA binding"/>
    <property type="evidence" value="ECO:0007669"/>
    <property type="project" value="InterPro"/>
</dbReference>
<feature type="domain" description="Telomeric single stranded DNA binding POT1/Cdc13" evidence="2">
    <location>
        <begin position="1012"/>
        <end position="1145"/>
    </location>
</feature>
<feature type="compositionally biased region" description="Low complexity" evidence="1">
    <location>
        <begin position="632"/>
        <end position="641"/>
    </location>
</feature>
<evidence type="ECO:0000313" key="3">
    <source>
        <dbReference type="EMBL" id="PGH32361.1"/>
    </source>
</evidence>
<feature type="compositionally biased region" description="Low complexity" evidence="1">
    <location>
        <begin position="1168"/>
        <end position="1180"/>
    </location>
</feature>
<feature type="region of interest" description="Disordered" evidence="1">
    <location>
        <begin position="580"/>
        <end position="671"/>
    </location>
</feature>
<evidence type="ECO:0000259" key="2">
    <source>
        <dbReference type="SMART" id="SM00976"/>
    </source>
</evidence>
<dbReference type="GO" id="GO:0000781">
    <property type="term" value="C:chromosome, telomeric region"/>
    <property type="evidence" value="ECO:0007669"/>
    <property type="project" value="InterPro"/>
</dbReference>
<feature type="region of interest" description="Disordered" evidence="1">
    <location>
        <begin position="788"/>
        <end position="871"/>
    </location>
</feature>
<dbReference type="GO" id="GO:0000723">
    <property type="term" value="P:telomere maintenance"/>
    <property type="evidence" value="ECO:0007669"/>
    <property type="project" value="InterPro"/>
</dbReference>
<protein>
    <recommendedName>
        <fullName evidence="2">Telomeric single stranded DNA binding POT1/Cdc13 domain-containing protein</fullName>
    </recommendedName>
</protein>
<feature type="compositionally biased region" description="Basic residues" evidence="1">
    <location>
        <begin position="1189"/>
        <end position="1198"/>
    </location>
</feature>
<dbReference type="Proteomes" id="UP000226031">
    <property type="component" value="Unassembled WGS sequence"/>
</dbReference>
<proteinExistence type="predicted"/>
<dbReference type="STRING" id="73230.A0A2B7ZG78"/>
<evidence type="ECO:0000256" key="1">
    <source>
        <dbReference type="SAM" id="MobiDB-lite"/>
    </source>
</evidence>
<dbReference type="CDD" id="cd04497">
    <property type="entry name" value="hPOT1_OB1_like"/>
    <property type="match status" value="1"/>
</dbReference>
<feature type="compositionally biased region" description="Acidic residues" evidence="1">
    <location>
        <begin position="642"/>
        <end position="657"/>
    </location>
</feature>
<dbReference type="Pfam" id="PF02765">
    <property type="entry name" value="POT1"/>
    <property type="match status" value="1"/>
</dbReference>
<feature type="region of interest" description="Disordered" evidence="1">
    <location>
        <begin position="884"/>
        <end position="918"/>
    </location>
</feature>